<feature type="compositionally biased region" description="Low complexity" evidence="1">
    <location>
        <begin position="717"/>
        <end position="747"/>
    </location>
</feature>
<dbReference type="AlphaFoldDB" id="A0ABD3MER8"/>
<feature type="compositionally biased region" description="Polar residues" evidence="1">
    <location>
        <begin position="825"/>
        <end position="844"/>
    </location>
</feature>
<feature type="compositionally biased region" description="Polar residues" evidence="1">
    <location>
        <begin position="878"/>
        <end position="893"/>
    </location>
</feature>
<keyword evidence="4" id="KW-1185">Reference proteome</keyword>
<proteinExistence type="predicted"/>
<evidence type="ECO:0000256" key="1">
    <source>
        <dbReference type="SAM" id="MobiDB-lite"/>
    </source>
</evidence>
<feature type="compositionally biased region" description="Polar residues" evidence="1">
    <location>
        <begin position="703"/>
        <end position="716"/>
    </location>
</feature>
<dbReference type="Proteomes" id="UP001530293">
    <property type="component" value="Unassembled WGS sequence"/>
</dbReference>
<dbReference type="EMBL" id="JALLBG020000141">
    <property type="protein sequence ID" value="KAL3762092.1"/>
    <property type="molecule type" value="Genomic_DNA"/>
</dbReference>
<sequence length="1007" mass="106677">MRIFISSVVIFLQLSPSLAFSSSSIQRGQSAVACKNERRPVAVGAGNDRLDINENNNERLLDDSHDLSTVDNTCVATRKGSIAAGVLGAATAQFCATKAFAVVGLAGAITAGSVDDMNTFQDSRHIRDETLSESSVVINKQFSTLKTSPSSISLALSSNILADTSIDDTSIVDKMLEKMATVNEKALAERIDEAGMKRKIQDVKEKALEDVKIITKQADKERSNTEAESITRVEDDDMLEKDLVKVEQREQLKAKRENPVEQSAQAEEGDRLKEQQEAERLALEQRDRNVADALLKEQQEAKRVAAEQNAQAEADARLKEQQEAERVAAEQSSKAEEDARLKEQQEAERVAAEQKAKAEAEAQLKEQQEAEPEAEARMKEQQEAERVAAEQKARDEEIAVLKAQLEAERQEAERVAAEQKAREEAMVMLKEQQEAERVAAEAARIAEQEKLQQEREVARIEAERVAEERLLAKLEKEEKTLIDSISKLEAQVQRQEQESAKIEVERRRQEDVLAKLEAEEKARTEQIERIDAQVLKLEKEADEAKSVLERLRKVEQAREDEASKAIEARKAIVAKIDSLKSLPSKTLSDFNSRTPQLQGSLELFKSKLPSIPEVPKSKVVASIPSPSSGQKILVESQASVKDMIKNVPEYAVTWGASAVLALGVITVGFALRREGDDDDQNEYNDDINVSTPYGLRGQGGLYSPTSSPFNGQSNPFSKSSSSGMPLQSGSFGNTRSSFSSTPSSQGYGMSGSGSGFTGSSPSTKVQPPLKGSTMSGNGPGLGGFTQTPKGGSFGSKTSFGGMPGGGGGLPTGIPLGKQFAKGTMKGSSSSFGSNQVVTSGSPTPTGFSFGQKGGLGGGGPGLSSTSMPFGQKGGGGLSSVSKASSGTTNSPQFPTGPMKGSTGFGGMQGGGLGGGPGFTPGMPIPKSSTFGGNPPPFGGANGTMKGASAFQSGTQKGGGDGGGSGFSSVSKTSSGNPPPFPTGPMKGSGSGFTGAPKSYGKSSFKKG</sequence>
<feature type="compositionally biased region" description="Gly residues" evidence="1">
    <location>
        <begin position="955"/>
        <end position="965"/>
    </location>
</feature>
<evidence type="ECO:0000313" key="3">
    <source>
        <dbReference type="EMBL" id="KAL3762092.1"/>
    </source>
</evidence>
<feature type="compositionally biased region" description="Acidic residues" evidence="1">
    <location>
        <begin position="676"/>
        <end position="685"/>
    </location>
</feature>
<feature type="region of interest" description="Disordered" evidence="1">
    <location>
        <begin position="250"/>
        <end position="279"/>
    </location>
</feature>
<dbReference type="PANTHER" id="PTHR45733:SF8">
    <property type="entry name" value="FORMIN-J"/>
    <property type="match status" value="1"/>
</dbReference>
<feature type="region of interest" description="Disordered" evidence="1">
    <location>
        <begin position="299"/>
        <end position="392"/>
    </location>
</feature>
<evidence type="ECO:0000256" key="2">
    <source>
        <dbReference type="SAM" id="SignalP"/>
    </source>
</evidence>
<feature type="compositionally biased region" description="Basic and acidic residues" evidence="1">
    <location>
        <begin position="314"/>
        <end position="392"/>
    </location>
</feature>
<keyword evidence="2" id="KW-0732">Signal</keyword>
<dbReference type="PANTHER" id="PTHR45733">
    <property type="entry name" value="FORMIN-J"/>
    <property type="match status" value="1"/>
</dbReference>
<gene>
    <name evidence="3" type="ORF">ACHAWU_003831</name>
</gene>
<comment type="caution">
    <text evidence="3">The sequence shown here is derived from an EMBL/GenBank/DDBJ whole genome shotgun (WGS) entry which is preliminary data.</text>
</comment>
<dbReference type="InterPro" id="IPR051144">
    <property type="entry name" value="Formin_homology_domain"/>
</dbReference>
<protein>
    <submittedName>
        <fullName evidence="3">Uncharacterized protein</fullName>
    </submittedName>
</protein>
<feature type="chain" id="PRO_5044842423" evidence="2">
    <location>
        <begin position="20"/>
        <end position="1007"/>
    </location>
</feature>
<organism evidence="3 4">
    <name type="scientific">Discostella pseudostelligera</name>
    <dbReference type="NCBI Taxonomy" id="259834"/>
    <lineage>
        <taxon>Eukaryota</taxon>
        <taxon>Sar</taxon>
        <taxon>Stramenopiles</taxon>
        <taxon>Ochrophyta</taxon>
        <taxon>Bacillariophyta</taxon>
        <taxon>Coscinodiscophyceae</taxon>
        <taxon>Thalassiosirophycidae</taxon>
        <taxon>Stephanodiscales</taxon>
        <taxon>Stephanodiscaceae</taxon>
        <taxon>Discostella</taxon>
    </lineage>
</organism>
<evidence type="ECO:0000313" key="4">
    <source>
        <dbReference type="Proteomes" id="UP001530293"/>
    </source>
</evidence>
<feature type="compositionally biased region" description="Gly residues" evidence="1">
    <location>
        <begin position="851"/>
        <end position="861"/>
    </location>
</feature>
<name>A0ABD3MER8_9STRA</name>
<feature type="compositionally biased region" description="Gly residues" evidence="1">
    <location>
        <begin position="902"/>
        <end position="918"/>
    </location>
</feature>
<feature type="region of interest" description="Disordered" evidence="1">
    <location>
        <begin position="675"/>
        <end position="1007"/>
    </location>
</feature>
<feature type="compositionally biased region" description="Gly residues" evidence="1">
    <location>
        <begin position="801"/>
        <end position="810"/>
    </location>
</feature>
<accession>A0ABD3MER8</accession>
<reference evidence="3 4" key="1">
    <citation type="submission" date="2024-10" db="EMBL/GenBank/DDBJ databases">
        <title>Updated reference genomes for cyclostephanoid diatoms.</title>
        <authorList>
            <person name="Roberts W.R."/>
            <person name="Alverson A.J."/>
        </authorList>
    </citation>
    <scope>NUCLEOTIDE SEQUENCE [LARGE SCALE GENOMIC DNA]</scope>
    <source>
        <strain evidence="3 4">AJA232-27</strain>
    </source>
</reference>
<feature type="compositionally biased region" description="Low complexity" evidence="1">
    <location>
        <begin position="966"/>
        <end position="975"/>
    </location>
</feature>
<feature type="signal peptide" evidence="2">
    <location>
        <begin position="1"/>
        <end position="19"/>
    </location>
</feature>
<feature type="compositionally biased region" description="Basic and acidic residues" evidence="1">
    <location>
        <begin position="250"/>
        <end position="259"/>
    </location>
</feature>
<feature type="compositionally biased region" description="Basic and acidic residues" evidence="1">
    <location>
        <begin position="268"/>
        <end position="279"/>
    </location>
</feature>